<dbReference type="Gene3D" id="3.40.50.1820">
    <property type="entry name" value="alpha/beta hydrolase"/>
    <property type="match status" value="1"/>
</dbReference>
<keyword evidence="2 7" id="KW-0732">Signal</keyword>
<proteinExistence type="inferred from homology"/>
<dbReference type="InterPro" id="IPR029058">
    <property type="entry name" value="AB_hydrolase_fold"/>
</dbReference>
<feature type="domain" description="AB hydrolase-1" evidence="8">
    <location>
        <begin position="77"/>
        <end position="377"/>
    </location>
</feature>
<dbReference type="InterPro" id="IPR000073">
    <property type="entry name" value="AB_hydrolase_1"/>
</dbReference>
<dbReference type="SUPFAM" id="SSF53474">
    <property type="entry name" value="alpha/beta-Hydrolases"/>
    <property type="match status" value="1"/>
</dbReference>
<feature type="signal peptide" evidence="7">
    <location>
        <begin position="1"/>
        <end position="19"/>
    </location>
</feature>
<evidence type="ECO:0000256" key="6">
    <source>
        <dbReference type="PIRNR" id="PIRNR000862"/>
    </source>
</evidence>
<evidence type="ECO:0000256" key="7">
    <source>
        <dbReference type="SAM" id="SignalP"/>
    </source>
</evidence>
<sequence>MWLFIIVSSLAQGFLNSEALVKRNNVDPEVSMNISEIISFRGYPSEEYEIVTEDGYILSVNRIPHGKGGQWSKDPRPVVFLQHGFLADGSNWVTNFDYNSLGFMLADAGYDVWLGNSRGNTWSQKHVKYTVKQEEFWAFSFDEMAKYDLPASVNFILNKTGQEHIYYVGHSQGTTMGFIAFSTMPQLAKKIKMFFALAPVTTVKFSSSPMTKLGKFPDLLFKEVFGTKQFLPQNSIIKWIATHICAHVLLDDLCGNLFFLLCGFNEKNLNLTRVDVYSTHCPAGTSVQNMLHWTQFVKSGQFRAFDWGSKARNMAHYNQSTPPYYKTREMHVPMAFWSGGQDWLADPLDVALLLPEIPNLVYHKNIPEWEHLDFIWGLDAPQRMYKEIIELMQKNP</sequence>
<gene>
    <name evidence="10" type="primary">LIPA</name>
</gene>
<feature type="chain" id="PRO_5046766524" description="Lipase" evidence="7">
    <location>
        <begin position="20"/>
        <end position="396"/>
    </location>
</feature>
<dbReference type="GO" id="GO:0016787">
    <property type="term" value="F:hydrolase activity"/>
    <property type="evidence" value="ECO:0007669"/>
    <property type="project" value="UniProtKB-KW"/>
</dbReference>
<keyword evidence="9" id="KW-1185">Reference proteome</keyword>
<evidence type="ECO:0000256" key="4">
    <source>
        <dbReference type="ARBA" id="ARBA00023098"/>
    </source>
</evidence>
<evidence type="ECO:0000313" key="9">
    <source>
        <dbReference type="Proteomes" id="UP000694871"/>
    </source>
</evidence>
<dbReference type="InterPro" id="IPR025483">
    <property type="entry name" value="Lipase_euk"/>
</dbReference>
<accession>A0ABM1L299</accession>
<organism evidence="9 10">
    <name type="scientific">Gekko japonicus</name>
    <name type="common">Schlegel's Japanese gecko</name>
    <dbReference type="NCBI Taxonomy" id="146911"/>
    <lineage>
        <taxon>Eukaryota</taxon>
        <taxon>Metazoa</taxon>
        <taxon>Chordata</taxon>
        <taxon>Craniata</taxon>
        <taxon>Vertebrata</taxon>
        <taxon>Euteleostomi</taxon>
        <taxon>Lepidosauria</taxon>
        <taxon>Squamata</taxon>
        <taxon>Bifurcata</taxon>
        <taxon>Gekkota</taxon>
        <taxon>Gekkonidae</taxon>
        <taxon>Gekkoninae</taxon>
        <taxon>Gekko</taxon>
    </lineage>
</organism>
<protein>
    <recommendedName>
        <fullName evidence="6">Lipase</fullName>
    </recommendedName>
</protein>
<keyword evidence="3 6" id="KW-0442">Lipid degradation</keyword>
<dbReference type="Proteomes" id="UP000694871">
    <property type="component" value="Unplaced"/>
</dbReference>
<dbReference type="PIRSF" id="PIRSF000862">
    <property type="entry name" value="Steryl_ester_lip"/>
    <property type="match status" value="1"/>
</dbReference>
<keyword evidence="6 10" id="KW-0378">Hydrolase</keyword>
<evidence type="ECO:0000256" key="2">
    <source>
        <dbReference type="ARBA" id="ARBA00022729"/>
    </source>
</evidence>
<dbReference type="Pfam" id="PF00561">
    <property type="entry name" value="Abhydrolase_1"/>
    <property type="match status" value="1"/>
</dbReference>
<evidence type="ECO:0000256" key="1">
    <source>
        <dbReference type="ARBA" id="ARBA00010701"/>
    </source>
</evidence>
<evidence type="ECO:0000259" key="8">
    <source>
        <dbReference type="Pfam" id="PF00561"/>
    </source>
</evidence>
<comment type="similarity">
    <text evidence="1 6">Belongs to the AB hydrolase superfamily. Lipase family.</text>
</comment>
<evidence type="ECO:0000256" key="3">
    <source>
        <dbReference type="ARBA" id="ARBA00022963"/>
    </source>
</evidence>
<keyword evidence="4" id="KW-0443">Lipid metabolism</keyword>
<evidence type="ECO:0000256" key="5">
    <source>
        <dbReference type="ARBA" id="ARBA00023180"/>
    </source>
</evidence>
<dbReference type="PANTHER" id="PTHR11005">
    <property type="entry name" value="LYSOSOMAL ACID LIPASE-RELATED"/>
    <property type="match status" value="1"/>
</dbReference>
<keyword evidence="5" id="KW-0325">Glycoprotein</keyword>
<name>A0ABM1L299_GEKJA</name>
<dbReference type="GeneID" id="107121643"/>
<evidence type="ECO:0000313" key="10">
    <source>
        <dbReference type="RefSeq" id="XP_015280086.1"/>
    </source>
</evidence>
<dbReference type="RefSeq" id="XP_015280086.1">
    <property type="nucleotide sequence ID" value="XM_015424600.1"/>
</dbReference>
<reference evidence="10" key="1">
    <citation type="submission" date="2025-08" db="UniProtKB">
        <authorList>
            <consortium name="RefSeq"/>
        </authorList>
    </citation>
    <scope>IDENTIFICATION</scope>
</reference>